<feature type="coiled-coil region" evidence="1">
    <location>
        <begin position="41"/>
        <end position="68"/>
    </location>
</feature>
<keyword evidence="4" id="KW-1185">Reference proteome</keyword>
<feature type="compositionally biased region" description="Polar residues" evidence="2">
    <location>
        <begin position="19"/>
        <end position="35"/>
    </location>
</feature>
<keyword evidence="1" id="KW-0175">Coiled coil</keyword>
<evidence type="ECO:0000256" key="1">
    <source>
        <dbReference type="SAM" id="Coils"/>
    </source>
</evidence>
<evidence type="ECO:0000313" key="4">
    <source>
        <dbReference type="Proteomes" id="UP000290572"/>
    </source>
</evidence>
<feature type="region of interest" description="Disordered" evidence="2">
    <location>
        <begin position="18"/>
        <end position="38"/>
    </location>
</feature>
<dbReference type="STRING" id="84645.A0A498N587"/>
<dbReference type="InterPro" id="IPR038827">
    <property type="entry name" value="CCDC152"/>
</dbReference>
<dbReference type="PANTHER" id="PTHR35253">
    <property type="entry name" value="COILED-COIL DOMAIN-CONTAINING PROTEIN 152"/>
    <property type="match status" value="1"/>
</dbReference>
<proteinExistence type="predicted"/>
<name>A0A498N587_LABRO</name>
<dbReference type="AlphaFoldDB" id="A0A498N587"/>
<comment type="caution">
    <text evidence="3">The sequence shown here is derived from an EMBL/GenBank/DDBJ whole genome shotgun (WGS) entry which is preliminary data.</text>
</comment>
<organism evidence="3 4">
    <name type="scientific">Labeo rohita</name>
    <name type="common">Indian major carp</name>
    <name type="synonym">Cyprinus rohita</name>
    <dbReference type="NCBI Taxonomy" id="84645"/>
    <lineage>
        <taxon>Eukaryota</taxon>
        <taxon>Metazoa</taxon>
        <taxon>Chordata</taxon>
        <taxon>Craniata</taxon>
        <taxon>Vertebrata</taxon>
        <taxon>Euteleostomi</taxon>
        <taxon>Actinopterygii</taxon>
        <taxon>Neopterygii</taxon>
        <taxon>Teleostei</taxon>
        <taxon>Ostariophysi</taxon>
        <taxon>Cypriniformes</taxon>
        <taxon>Cyprinidae</taxon>
        <taxon>Labeoninae</taxon>
        <taxon>Labeonini</taxon>
        <taxon>Labeo</taxon>
    </lineage>
</organism>
<gene>
    <name evidence="3" type="ORF">ROHU_020425</name>
</gene>
<dbReference type="PANTHER" id="PTHR35253:SF1">
    <property type="entry name" value="COILED-COIL DOMAIN-CONTAINING PROTEIN 152"/>
    <property type="match status" value="1"/>
</dbReference>
<sequence length="83" mass="9772">MKKENEAQLKFGAKLARAQSISAKNQPQTQSSAPRPQNIFKRKLQFIQEEKNKEIEALRQKVRELEQQSLHGLMESRLKRRKN</sequence>
<reference evidence="3 4" key="1">
    <citation type="submission" date="2018-03" db="EMBL/GenBank/DDBJ databases">
        <title>Draft genome sequence of Rohu Carp (Labeo rohita).</title>
        <authorList>
            <person name="Das P."/>
            <person name="Kushwaha B."/>
            <person name="Joshi C.G."/>
            <person name="Kumar D."/>
            <person name="Nagpure N.S."/>
            <person name="Sahoo L."/>
            <person name="Das S.P."/>
            <person name="Bit A."/>
            <person name="Patnaik S."/>
            <person name="Meher P.K."/>
            <person name="Jayasankar P."/>
            <person name="Koringa P.G."/>
            <person name="Patel N.V."/>
            <person name="Hinsu A.T."/>
            <person name="Kumar R."/>
            <person name="Pandey M."/>
            <person name="Agarwal S."/>
            <person name="Srivastava S."/>
            <person name="Singh M."/>
            <person name="Iquebal M.A."/>
            <person name="Jaiswal S."/>
            <person name="Angadi U.B."/>
            <person name="Kumar N."/>
            <person name="Raza M."/>
            <person name="Shah T.M."/>
            <person name="Rai A."/>
            <person name="Jena J.K."/>
        </authorList>
    </citation>
    <scope>NUCLEOTIDE SEQUENCE [LARGE SCALE GENOMIC DNA]</scope>
    <source>
        <strain evidence="3">DASCIFA01</strain>
        <tissue evidence="3">Testis</tissue>
    </source>
</reference>
<dbReference type="EMBL" id="QBIY01012082">
    <property type="protein sequence ID" value="RXN26972.1"/>
    <property type="molecule type" value="Genomic_DNA"/>
</dbReference>
<dbReference type="Proteomes" id="UP000290572">
    <property type="component" value="Unassembled WGS sequence"/>
</dbReference>
<accession>A0A498N587</accession>
<evidence type="ECO:0000256" key="2">
    <source>
        <dbReference type="SAM" id="MobiDB-lite"/>
    </source>
</evidence>
<evidence type="ECO:0000313" key="3">
    <source>
        <dbReference type="EMBL" id="RXN26972.1"/>
    </source>
</evidence>
<protein>
    <submittedName>
        <fullName evidence="3">Coiled-coil domain-containing protein 152</fullName>
    </submittedName>
</protein>